<dbReference type="CDD" id="cd19481">
    <property type="entry name" value="RecA-like_protease"/>
    <property type="match status" value="1"/>
</dbReference>
<dbReference type="Pfam" id="PF22942">
    <property type="entry name" value="DUF7025"/>
    <property type="match status" value="1"/>
</dbReference>
<dbReference type="Pfam" id="PF04082">
    <property type="entry name" value="Fungal_trans"/>
    <property type="match status" value="1"/>
</dbReference>
<dbReference type="Proteomes" id="UP000185904">
    <property type="component" value="Unassembled WGS sequence"/>
</dbReference>
<keyword evidence="5" id="KW-1185">Reference proteome</keyword>
<dbReference type="Pfam" id="PF23232">
    <property type="entry name" value="AAA_lid_13"/>
    <property type="match status" value="1"/>
</dbReference>
<evidence type="ECO:0000259" key="3">
    <source>
        <dbReference type="SMART" id="SM00382"/>
    </source>
</evidence>
<protein>
    <recommendedName>
        <fullName evidence="3">AAA+ ATPase domain-containing protein</fullName>
    </recommendedName>
</protein>
<dbReference type="GO" id="GO:0008270">
    <property type="term" value="F:zinc ion binding"/>
    <property type="evidence" value="ECO:0007669"/>
    <property type="project" value="InterPro"/>
</dbReference>
<accession>A0A178C1Y9</accession>
<feature type="compositionally biased region" description="Polar residues" evidence="2">
    <location>
        <begin position="1"/>
        <end position="16"/>
    </location>
</feature>
<gene>
    <name evidence="4" type="ORF">AYO20_11120</name>
</gene>
<dbReference type="CDD" id="cd12148">
    <property type="entry name" value="fungal_TF_MHR"/>
    <property type="match status" value="1"/>
</dbReference>
<proteinExistence type="predicted"/>
<dbReference type="InterPro" id="IPR007219">
    <property type="entry name" value="XnlR_reg_dom"/>
</dbReference>
<keyword evidence="1" id="KW-0539">Nucleus</keyword>
<sequence>MDGDPQTRTSKNNAQDDPSLDCECPIIHRVHCYRPDIDGEDHSEHPDSADFLDPPRLYTNDHRGSALRGQHRLPVMQQLQGNSPIRIVRGYNCADYHRTIRQAFGAVPPSLESRLHSKVRPYACTLATPGPLAKPGSEEIVISTGLKTALKDYTTSCKPPMGYWDPLRDLYAPYDYFYHFRHELRDRCAPSLPEPEKQQLFQLLHCIDEIQGANFDKIDRNFACGKVHRDTFSKLFAPNELIVTIEEDHPRAYITKTVNLSSKLDITLSCWTWHFDRSFKKQDATITVPWPSTNPDELQISSLSTFPLRLDKTGLRERLMARGRKFWSCRHQRLVSYNAPFPTIFELHVTNPKYMVDYKTFRQIHPSQLEAPLASEREMSEQGVTMEAEEPPNDTFSILLPATIVGYAFHDKKWRSLHVEHIEDVVWNEEAFSRLVLKSNKKDTIKALVSVHLTSAKNVDFVENKGNGLIMLLHGSPGTGKTLTAESVAEIAKKPLYRVTCGDVGTSAEVVEKYLESVLLLGSLWGCVVLLDEADVFLEERQVTDLARNALVSVFLRVLEYYDGILILTTNRVGTFDEAFKSRVQLAIHYPVLNSEDRYEIWCNFIEAMNEKKVPMLYEELRRKALVMARRRFNGRQIRNCLWTATQVAKYRNEPLGYNHIEQVMDISLEFEDYLERTRGHTDEENAQAQGTRAFDPEVNTVRSYYGYMIVNSAKESLLSQSQLSVAMGGLTRAALAARRNLVGAISPATAPESSISIVSALSENDQRNTGEGRAQHLETIGSKLISPNIDALIHLYYRHFHKFHPLAVPLPHLERLLTMGTTKLNFHPLLAVMRFIGSLYAHSVNSDELKAIATDAILELSSQTPPSPVLAQCYLLQSISLHWCDELDRAQEMMDAAIRVALQLSMNRADFAVGHGEGDPVIEESWRRTWWQIYITDAHYAAIRHAPTFTTNEVEMMTELPCDEEEYESGIIPTPRTLVDFDSREFASDDIVFSSFAYLIGAVRGIASSISRFLATVAKSGDSSSVFEVVDVAIDGWLLALPESKQASLSAGGEIDEHMFQAHMAIHA</sequence>
<evidence type="ECO:0000313" key="4">
    <source>
        <dbReference type="EMBL" id="OAL22771.1"/>
    </source>
</evidence>
<dbReference type="PANTHER" id="PTHR46411">
    <property type="entry name" value="FAMILY ATPASE, PUTATIVE-RELATED"/>
    <property type="match status" value="1"/>
</dbReference>
<dbReference type="EMBL" id="LVCJ01000134">
    <property type="protein sequence ID" value="OAL22771.1"/>
    <property type="molecule type" value="Genomic_DNA"/>
</dbReference>
<dbReference type="PANTHER" id="PTHR46411:SF2">
    <property type="entry name" value="AAA+ ATPASE DOMAIN-CONTAINING PROTEIN"/>
    <property type="match status" value="1"/>
</dbReference>
<dbReference type="Gene3D" id="3.40.50.300">
    <property type="entry name" value="P-loop containing nucleotide triphosphate hydrolases"/>
    <property type="match status" value="1"/>
</dbReference>
<dbReference type="OrthoDB" id="10042665at2759"/>
<dbReference type="GeneID" id="34594505"/>
<dbReference type="GO" id="GO:0016887">
    <property type="term" value="F:ATP hydrolysis activity"/>
    <property type="evidence" value="ECO:0007669"/>
    <property type="project" value="InterPro"/>
</dbReference>
<dbReference type="GO" id="GO:0005524">
    <property type="term" value="F:ATP binding"/>
    <property type="evidence" value="ECO:0007669"/>
    <property type="project" value="InterPro"/>
</dbReference>
<comment type="caution">
    <text evidence="4">The sequence shown here is derived from an EMBL/GenBank/DDBJ whole genome shotgun (WGS) entry which is preliminary data.</text>
</comment>
<evidence type="ECO:0000256" key="2">
    <source>
        <dbReference type="SAM" id="MobiDB-lite"/>
    </source>
</evidence>
<feature type="domain" description="AAA+ ATPase" evidence="3">
    <location>
        <begin position="467"/>
        <end position="594"/>
    </location>
</feature>
<dbReference type="AlphaFoldDB" id="A0A178C1Y9"/>
<dbReference type="InterPro" id="IPR054289">
    <property type="entry name" value="DUF7025"/>
</dbReference>
<feature type="region of interest" description="Disordered" evidence="2">
    <location>
        <begin position="1"/>
        <end position="20"/>
    </location>
</feature>
<reference evidence="4 5" key="1">
    <citation type="submission" date="2016-03" db="EMBL/GenBank/DDBJ databases">
        <title>The draft genome sequence of Fonsecaea nubica causative agent of cutaneous subcutaneous infection in human host.</title>
        <authorList>
            <person name="Costa F."/>
            <person name="Sybren D.H."/>
            <person name="Raittz R.T."/>
            <person name="Weiss V.A."/>
            <person name="Leao A.C."/>
            <person name="Gomes R."/>
            <person name="De Souza E.M."/>
            <person name="Pedrosa F.O."/>
            <person name="Steffens M.B."/>
            <person name="Bombassaro A."/>
            <person name="Tadra-Sfeir M.Z."/>
            <person name="Moreno L.F."/>
            <person name="Najafzadeh M.J."/>
            <person name="Felipe M.S."/>
            <person name="Teixeira M."/>
            <person name="Sun J."/>
            <person name="Xi L."/>
            <person name="Castro M.A."/>
            <person name="Vicente V.A."/>
        </authorList>
    </citation>
    <scope>NUCLEOTIDE SEQUENCE [LARGE SCALE GENOMIC DNA]</scope>
    <source>
        <strain evidence="4 5">CBS 269.64</strain>
    </source>
</reference>
<dbReference type="GO" id="GO:0003677">
    <property type="term" value="F:DNA binding"/>
    <property type="evidence" value="ECO:0007669"/>
    <property type="project" value="InterPro"/>
</dbReference>
<dbReference type="InterPro" id="IPR056599">
    <property type="entry name" value="AAA_lid_fung"/>
</dbReference>
<dbReference type="InterPro" id="IPR003593">
    <property type="entry name" value="AAA+_ATPase"/>
</dbReference>
<dbReference type="Pfam" id="PF00004">
    <property type="entry name" value="AAA"/>
    <property type="match status" value="1"/>
</dbReference>
<evidence type="ECO:0000256" key="1">
    <source>
        <dbReference type="ARBA" id="ARBA00023242"/>
    </source>
</evidence>
<organism evidence="4 5">
    <name type="scientific">Fonsecaea nubica</name>
    <dbReference type="NCBI Taxonomy" id="856822"/>
    <lineage>
        <taxon>Eukaryota</taxon>
        <taxon>Fungi</taxon>
        <taxon>Dikarya</taxon>
        <taxon>Ascomycota</taxon>
        <taxon>Pezizomycotina</taxon>
        <taxon>Eurotiomycetes</taxon>
        <taxon>Chaetothyriomycetidae</taxon>
        <taxon>Chaetothyriales</taxon>
        <taxon>Herpotrichiellaceae</taxon>
        <taxon>Fonsecaea</taxon>
    </lineage>
</organism>
<dbReference type="RefSeq" id="XP_022494663.1">
    <property type="nucleotide sequence ID" value="XM_022649373.1"/>
</dbReference>
<dbReference type="GO" id="GO:0006351">
    <property type="term" value="P:DNA-templated transcription"/>
    <property type="evidence" value="ECO:0007669"/>
    <property type="project" value="InterPro"/>
</dbReference>
<dbReference type="SUPFAM" id="SSF52540">
    <property type="entry name" value="P-loop containing nucleoside triphosphate hydrolases"/>
    <property type="match status" value="1"/>
</dbReference>
<name>A0A178C1Y9_9EURO</name>
<dbReference type="SMART" id="SM00382">
    <property type="entry name" value="AAA"/>
    <property type="match status" value="1"/>
</dbReference>
<dbReference type="InterPro" id="IPR003959">
    <property type="entry name" value="ATPase_AAA_core"/>
</dbReference>
<dbReference type="InterPro" id="IPR027417">
    <property type="entry name" value="P-loop_NTPase"/>
</dbReference>
<evidence type="ECO:0000313" key="5">
    <source>
        <dbReference type="Proteomes" id="UP000185904"/>
    </source>
</evidence>